<protein>
    <submittedName>
        <fullName evidence="1">Uncharacterized protein</fullName>
    </submittedName>
</protein>
<organism evidence="1 2">
    <name type="scientific">Choristoneura fumiferana</name>
    <name type="common">Spruce budworm moth</name>
    <name type="synonym">Archips fumiferana</name>
    <dbReference type="NCBI Taxonomy" id="7141"/>
    <lineage>
        <taxon>Eukaryota</taxon>
        <taxon>Metazoa</taxon>
        <taxon>Ecdysozoa</taxon>
        <taxon>Arthropoda</taxon>
        <taxon>Hexapoda</taxon>
        <taxon>Insecta</taxon>
        <taxon>Pterygota</taxon>
        <taxon>Neoptera</taxon>
        <taxon>Endopterygota</taxon>
        <taxon>Lepidoptera</taxon>
        <taxon>Glossata</taxon>
        <taxon>Ditrysia</taxon>
        <taxon>Tortricoidea</taxon>
        <taxon>Tortricidae</taxon>
        <taxon>Tortricinae</taxon>
        <taxon>Choristoneura</taxon>
    </lineage>
</organism>
<gene>
    <name evidence="1" type="ORF">MSG28_000406</name>
</gene>
<comment type="caution">
    <text evidence="1">The sequence shown here is derived from an EMBL/GenBank/DDBJ whole genome shotgun (WGS) entry which is preliminary data.</text>
</comment>
<sequence>MQPAAPRPRVKDRASVQPFAESPLAPRADRRGRRCAPPYYNLPRNILINLLRLVPEPRVRVVLLLARAQQFKDGVPYPWPTGRSNLILYPEAANQTLYVRRASAADSGEYTCRVSNQTHTQDHLIKLQILNKLTEAPKTMYVSKDQWVEEGHPLRLFCEAMIGRTFLADARSDLRWRKVWPNDTEGDLLPTQREINISRLIFAPGPKSEGRASEICIDACELRNFDSAIQREDVQNIHGSYLTVGRMSPEDYGKFVCVVHSNNVVSRTYVSVNPPRPAELEWHGNTVPWRALALAAALAAALALSAAALLRRCAPRLRLLARHAQALTATPAQRARVLEKEFDVLVCWTPVDGSLVRGALLPTLQLKYKYRVRGVQLPSDPERWYAELLSECTRSRSLVAVVSPAQHSPAQLLAALRQLRALPLPPVVVLLQDLPNLKREAKDSGETLVSVLRRTRLVPWRHVQDREFWTQLRLALPLPPPQPVSPKEPPSTLADSDDKNSRSGSLTALV</sequence>
<evidence type="ECO:0000313" key="2">
    <source>
        <dbReference type="Proteomes" id="UP001064048"/>
    </source>
</evidence>
<dbReference type="EMBL" id="CM046131">
    <property type="protein sequence ID" value="KAI8429940.1"/>
    <property type="molecule type" value="Genomic_DNA"/>
</dbReference>
<reference evidence="1 2" key="1">
    <citation type="journal article" date="2022" name="Genome Biol. Evol.">
        <title>The Spruce Budworm Genome: Reconstructing the Evolutionary History of Antifreeze Proteins.</title>
        <authorList>
            <person name="Beliveau C."/>
            <person name="Gagne P."/>
            <person name="Picq S."/>
            <person name="Vernygora O."/>
            <person name="Keeling C.I."/>
            <person name="Pinkney K."/>
            <person name="Doucet D."/>
            <person name="Wen F."/>
            <person name="Johnston J.S."/>
            <person name="Maaroufi H."/>
            <person name="Boyle B."/>
            <person name="Laroche J."/>
            <person name="Dewar K."/>
            <person name="Juretic N."/>
            <person name="Blackburn G."/>
            <person name="Nisole A."/>
            <person name="Brunet B."/>
            <person name="Brandao M."/>
            <person name="Lumley L."/>
            <person name="Duan J."/>
            <person name="Quan G."/>
            <person name="Lucarotti C.J."/>
            <person name="Roe A.D."/>
            <person name="Sperling F.A.H."/>
            <person name="Levesque R.C."/>
            <person name="Cusson M."/>
        </authorList>
    </citation>
    <scope>NUCLEOTIDE SEQUENCE [LARGE SCALE GENOMIC DNA]</scope>
    <source>
        <strain evidence="1">Glfc:IPQL:Cfum</strain>
    </source>
</reference>
<name>A0ACC0K106_CHOFU</name>
<dbReference type="Proteomes" id="UP001064048">
    <property type="component" value="Chromosome Z"/>
</dbReference>
<proteinExistence type="predicted"/>
<accession>A0ACC0K106</accession>
<keyword evidence="2" id="KW-1185">Reference proteome</keyword>
<evidence type="ECO:0000313" key="1">
    <source>
        <dbReference type="EMBL" id="KAI8429940.1"/>
    </source>
</evidence>